<accession>A0A7R9ZQ43</accession>
<dbReference type="EMBL" id="HBEF01019308">
    <property type="protein sequence ID" value="CAD8339766.1"/>
    <property type="molecule type" value="Transcribed_RNA"/>
</dbReference>
<evidence type="ECO:0000313" key="2">
    <source>
        <dbReference type="EMBL" id="CAD8339766.1"/>
    </source>
</evidence>
<organism evidence="2">
    <name type="scientific">Craspedostauros australis</name>
    <dbReference type="NCBI Taxonomy" id="1486917"/>
    <lineage>
        <taxon>Eukaryota</taxon>
        <taxon>Sar</taxon>
        <taxon>Stramenopiles</taxon>
        <taxon>Ochrophyta</taxon>
        <taxon>Bacillariophyta</taxon>
        <taxon>Bacillariophyceae</taxon>
        <taxon>Bacillariophycidae</taxon>
        <taxon>Naviculales</taxon>
        <taxon>Naviculaceae</taxon>
        <taxon>Craspedostauros</taxon>
    </lineage>
</organism>
<dbReference type="AlphaFoldDB" id="A0A7R9ZQ43"/>
<keyword evidence="1" id="KW-0812">Transmembrane</keyword>
<keyword evidence="1" id="KW-1133">Transmembrane helix</keyword>
<sequence>MRVWQSVAWWSVFGCAVMGDVTGRVGILCLEVLFFVSIVLFHEGCLLLWLLWLFVVVLSFLFDCWRLSAAWGFLSPILLFSGRGFVGGMEMRDAPAGYAQEAAAANGDDGNVVVGVGMCHAGVNVGVL</sequence>
<feature type="transmembrane region" description="Helical" evidence="1">
    <location>
        <begin position="7"/>
        <end position="40"/>
    </location>
</feature>
<protein>
    <submittedName>
        <fullName evidence="2">Uncharacterized protein</fullName>
    </submittedName>
</protein>
<feature type="transmembrane region" description="Helical" evidence="1">
    <location>
        <begin position="46"/>
        <end position="65"/>
    </location>
</feature>
<reference evidence="2" key="1">
    <citation type="submission" date="2021-01" db="EMBL/GenBank/DDBJ databases">
        <authorList>
            <person name="Corre E."/>
            <person name="Pelletier E."/>
            <person name="Niang G."/>
            <person name="Scheremetjew M."/>
            <person name="Finn R."/>
            <person name="Kale V."/>
            <person name="Holt S."/>
            <person name="Cochrane G."/>
            <person name="Meng A."/>
            <person name="Brown T."/>
            <person name="Cohen L."/>
        </authorList>
    </citation>
    <scope>NUCLEOTIDE SEQUENCE</scope>
    <source>
        <strain evidence="2">CCMP3328</strain>
    </source>
</reference>
<dbReference type="PROSITE" id="PS51257">
    <property type="entry name" value="PROKAR_LIPOPROTEIN"/>
    <property type="match status" value="1"/>
</dbReference>
<gene>
    <name evidence="2" type="ORF">CAUS1442_LOCUS11899</name>
</gene>
<proteinExistence type="predicted"/>
<name>A0A7R9ZQ43_9STRA</name>
<keyword evidence="1" id="KW-0472">Membrane</keyword>
<evidence type="ECO:0000256" key="1">
    <source>
        <dbReference type="SAM" id="Phobius"/>
    </source>
</evidence>